<reference evidence="2 3" key="1">
    <citation type="journal article" date="2018" name="Nat. Genet.">
        <title>The Rosa genome provides new insights in the design of modern roses.</title>
        <authorList>
            <person name="Bendahmane M."/>
        </authorList>
    </citation>
    <scope>NUCLEOTIDE SEQUENCE [LARGE SCALE GENOMIC DNA]</scope>
    <source>
        <strain evidence="3">cv. Old Blush</strain>
    </source>
</reference>
<name>A0A2P6QT18_ROSCH</name>
<dbReference type="Gramene" id="PRQ37325">
    <property type="protein sequence ID" value="PRQ37325"/>
    <property type="gene ID" value="RchiOBHm_Chr4g0401321"/>
</dbReference>
<accession>A0A2P6QT18</accession>
<gene>
    <name evidence="2" type="ORF">RchiOBHm_Chr4g0401321</name>
</gene>
<feature type="compositionally biased region" description="Polar residues" evidence="1">
    <location>
        <begin position="62"/>
        <end position="75"/>
    </location>
</feature>
<dbReference type="AlphaFoldDB" id="A0A2P6QT18"/>
<dbReference type="EMBL" id="PDCK01000042">
    <property type="protein sequence ID" value="PRQ37325.1"/>
    <property type="molecule type" value="Genomic_DNA"/>
</dbReference>
<evidence type="ECO:0000313" key="3">
    <source>
        <dbReference type="Proteomes" id="UP000238479"/>
    </source>
</evidence>
<dbReference type="Proteomes" id="UP000238479">
    <property type="component" value="Chromosome 4"/>
</dbReference>
<evidence type="ECO:0000256" key="1">
    <source>
        <dbReference type="SAM" id="MobiDB-lite"/>
    </source>
</evidence>
<keyword evidence="3" id="KW-1185">Reference proteome</keyword>
<feature type="region of interest" description="Disordered" evidence="1">
    <location>
        <begin position="52"/>
        <end position="93"/>
    </location>
</feature>
<evidence type="ECO:0000313" key="2">
    <source>
        <dbReference type="EMBL" id="PRQ37325.1"/>
    </source>
</evidence>
<proteinExistence type="predicted"/>
<sequence>MIDLPLSHLNPRVSICLLMNHASQGCITNFTSPKTPSPTLIMVFEARFSSFKKSDSSNNPDGSTNTPDHMASTPQVDLIRRNPNPQSKTIPKPRVQASVVAAEGFWLGIGV</sequence>
<feature type="compositionally biased region" description="Low complexity" evidence="1">
    <location>
        <begin position="52"/>
        <end position="61"/>
    </location>
</feature>
<protein>
    <submittedName>
        <fullName evidence="2">Uncharacterized protein</fullName>
    </submittedName>
</protein>
<comment type="caution">
    <text evidence="2">The sequence shown here is derived from an EMBL/GenBank/DDBJ whole genome shotgun (WGS) entry which is preliminary data.</text>
</comment>
<organism evidence="2 3">
    <name type="scientific">Rosa chinensis</name>
    <name type="common">China rose</name>
    <dbReference type="NCBI Taxonomy" id="74649"/>
    <lineage>
        <taxon>Eukaryota</taxon>
        <taxon>Viridiplantae</taxon>
        <taxon>Streptophyta</taxon>
        <taxon>Embryophyta</taxon>
        <taxon>Tracheophyta</taxon>
        <taxon>Spermatophyta</taxon>
        <taxon>Magnoliopsida</taxon>
        <taxon>eudicotyledons</taxon>
        <taxon>Gunneridae</taxon>
        <taxon>Pentapetalae</taxon>
        <taxon>rosids</taxon>
        <taxon>fabids</taxon>
        <taxon>Rosales</taxon>
        <taxon>Rosaceae</taxon>
        <taxon>Rosoideae</taxon>
        <taxon>Rosoideae incertae sedis</taxon>
        <taxon>Rosa</taxon>
    </lineage>
</organism>